<dbReference type="RefSeq" id="WP_007548129.1">
    <property type="nucleotide sequence ID" value="NZ_ABZS01000204.1"/>
</dbReference>
<gene>
    <name evidence="1" type="ORF">SULYE_1644</name>
</gene>
<accession>C4FM40</accession>
<evidence type="ECO:0000313" key="1">
    <source>
        <dbReference type="EMBL" id="EEP59861.1"/>
    </source>
</evidence>
<dbReference type="OrthoDB" id="9877at2"/>
<keyword evidence="2" id="KW-1185">Reference proteome</keyword>
<dbReference type="AlphaFoldDB" id="C4FM40"/>
<name>C4FM40_9AQUI</name>
<dbReference type="EMBL" id="ABZS01000204">
    <property type="protein sequence ID" value="EEP59861.1"/>
    <property type="molecule type" value="Genomic_DNA"/>
</dbReference>
<sequence length="75" mass="8145">MINFKPMQMQNEVITILKNLGSSISLKAGENVNAEVVDVLPSGAAVLRIKNGYITVNTEIPLSKDNQLLLKVLPP</sequence>
<organism evidence="1 2">
    <name type="scientific">Sulfurihydrogenibium yellowstonense SS-5</name>
    <dbReference type="NCBI Taxonomy" id="432331"/>
    <lineage>
        <taxon>Bacteria</taxon>
        <taxon>Pseudomonadati</taxon>
        <taxon>Aquificota</taxon>
        <taxon>Aquificia</taxon>
        <taxon>Aquificales</taxon>
        <taxon>Hydrogenothermaceae</taxon>
        <taxon>Sulfurihydrogenibium</taxon>
    </lineage>
</organism>
<dbReference type="Proteomes" id="UP000005540">
    <property type="component" value="Unassembled WGS sequence"/>
</dbReference>
<evidence type="ECO:0000313" key="2">
    <source>
        <dbReference type="Proteomes" id="UP000005540"/>
    </source>
</evidence>
<reference evidence="1 2" key="1">
    <citation type="submission" date="2009-04" db="EMBL/GenBank/DDBJ databases">
        <authorList>
            <person name="Reysenbach A.-L."/>
            <person name="Heidelberg J.F."/>
            <person name="Nelson W.C."/>
        </authorList>
    </citation>
    <scope>NUCLEOTIDE SEQUENCE [LARGE SCALE GENOMIC DNA]</scope>
    <source>
        <strain evidence="1 2">SS-5</strain>
    </source>
</reference>
<comment type="caution">
    <text evidence="1">The sequence shown here is derived from an EMBL/GenBank/DDBJ whole genome shotgun (WGS) entry which is preliminary data.</text>
</comment>
<protein>
    <submittedName>
        <fullName evidence="1">Uncharacterized protein</fullName>
    </submittedName>
</protein>
<proteinExistence type="predicted"/>
<feature type="non-terminal residue" evidence="1">
    <location>
        <position position="75"/>
    </location>
</feature>